<evidence type="ECO:0000313" key="1">
    <source>
        <dbReference type="EMBL" id="CAE8637438.1"/>
    </source>
</evidence>
<evidence type="ECO:0000313" key="2">
    <source>
        <dbReference type="Proteomes" id="UP000654075"/>
    </source>
</evidence>
<dbReference type="AlphaFoldDB" id="A0A813HIB8"/>
<reference evidence="1" key="1">
    <citation type="submission" date="2021-02" db="EMBL/GenBank/DDBJ databases">
        <authorList>
            <person name="Dougan E. K."/>
            <person name="Rhodes N."/>
            <person name="Thang M."/>
            <person name="Chan C."/>
        </authorList>
    </citation>
    <scope>NUCLEOTIDE SEQUENCE</scope>
</reference>
<proteinExistence type="predicted"/>
<sequence length="53" mass="5366">VLVVSLHLAGQGAEVSRGCRKSSSSGAPVEDSAHQGLCCMLVPSWDKSGAALL</sequence>
<name>A0A813HIB8_POLGL</name>
<gene>
    <name evidence="1" type="ORF">PGLA1383_LOCUS52804</name>
</gene>
<comment type="caution">
    <text evidence="1">The sequence shown here is derived from an EMBL/GenBank/DDBJ whole genome shotgun (WGS) entry which is preliminary data.</text>
</comment>
<organism evidence="1 2">
    <name type="scientific">Polarella glacialis</name>
    <name type="common">Dinoflagellate</name>
    <dbReference type="NCBI Taxonomy" id="89957"/>
    <lineage>
        <taxon>Eukaryota</taxon>
        <taxon>Sar</taxon>
        <taxon>Alveolata</taxon>
        <taxon>Dinophyceae</taxon>
        <taxon>Suessiales</taxon>
        <taxon>Suessiaceae</taxon>
        <taxon>Polarella</taxon>
    </lineage>
</organism>
<accession>A0A813HIB8</accession>
<keyword evidence="2" id="KW-1185">Reference proteome</keyword>
<dbReference type="Proteomes" id="UP000654075">
    <property type="component" value="Unassembled WGS sequence"/>
</dbReference>
<protein>
    <submittedName>
        <fullName evidence="1">Uncharacterized protein</fullName>
    </submittedName>
</protein>
<feature type="non-terminal residue" evidence="1">
    <location>
        <position position="1"/>
    </location>
</feature>
<feature type="non-terminal residue" evidence="1">
    <location>
        <position position="53"/>
    </location>
</feature>
<dbReference type="EMBL" id="CAJNNV010031700">
    <property type="protein sequence ID" value="CAE8637438.1"/>
    <property type="molecule type" value="Genomic_DNA"/>
</dbReference>